<feature type="chain" id="PRO_5021800706" evidence="1">
    <location>
        <begin position="23"/>
        <end position="109"/>
    </location>
</feature>
<reference evidence="2 3" key="1">
    <citation type="journal article" date="2019" name="Nat. Microbiol.">
        <title>Mediterranean grassland soil C-N compound turnover is dependent on rainfall and depth, and is mediated by genomically divergent microorganisms.</title>
        <authorList>
            <person name="Diamond S."/>
            <person name="Andeer P.F."/>
            <person name="Li Z."/>
            <person name="Crits-Christoph A."/>
            <person name="Burstein D."/>
            <person name="Anantharaman K."/>
            <person name="Lane K.R."/>
            <person name="Thomas B.C."/>
            <person name="Pan C."/>
            <person name="Northen T.R."/>
            <person name="Banfield J.F."/>
        </authorList>
    </citation>
    <scope>NUCLEOTIDE SEQUENCE [LARGE SCALE GENOMIC DNA]</scope>
    <source>
        <strain evidence="2">WS_8</strain>
    </source>
</reference>
<dbReference type="Proteomes" id="UP000316609">
    <property type="component" value="Unassembled WGS sequence"/>
</dbReference>
<gene>
    <name evidence="2" type="ORF">E6K78_05410</name>
</gene>
<comment type="caution">
    <text evidence="2">The sequence shown here is derived from an EMBL/GenBank/DDBJ whole genome shotgun (WGS) entry which is preliminary data.</text>
</comment>
<name>A0A538TUB0_UNCEI</name>
<keyword evidence="1" id="KW-0732">Signal</keyword>
<dbReference type="AlphaFoldDB" id="A0A538TUB0"/>
<evidence type="ECO:0000313" key="3">
    <source>
        <dbReference type="Proteomes" id="UP000316609"/>
    </source>
</evidence>
<feature type="signal peptide" evidence="1">
    <location>
        <begin position="1"/>
        <end position="22"/>
    </location>
</feature>
<organism evidence="2 3">
    <name type="scientific">Eiseniibacteriota bacterium</name>
    <dbReference type="NCBI Taxonomy" id="2212470"/>
    <lineage>
        <taxon>Bacteria</taxon>
        <taxon>Candidatus Eiseniibacteriota</taxon>
    </lineage>
</organism>
<accession>A0A538TUB0</accession>
<evidence type="ECO:0000313" key="2">
    <source>
        <dbReference type="EMBL" id="TMQ67214.1"/>
    </source>
</evidence>
<proteinExistence type="predicted"/>
<evidence type="ECO:0000256" key="1">
    <source>
        <dbReference type="SAM" id="SignalP"/>
    </source>
</evidence>
<sequence>MTARLAVVVGMLVLWLAVPASAAPGARSVARARARPTGVPRTVEATHIEGEIPVPQVLFITARDQRRFVDFQHHRYLNTCLELGEQTAFPSRIAVVGNRPVEARKEIDR</sequence>
<dbReference type="EMBL" id="VBOY01000046">
    <property type="protein sequence ID" value="TMQ67214.1"/>
    <property type="molecule type" value="Genomic_DNA"/>
</dbReference>
<protein>
    <submittedName>
        <fullName evidence="2">Uncharacterized protein</fullName>
    </submittedName>
</protein>